<gene>
    <name evidence="1" type="ORF">CARUB_v100194922mg</name>
</gene>
<feature type="non-terminal residue" evidence="1">
    <location>
        <position position="1"/>
    </location>
</feature>
<feature type="non-terminal residue" evidence="1">
    <location>
        <position position="54"/>
    </location>
</feature>
<proteinExistence type="predicted"/>
<sequence length="54" mass="6091">IPGAIESISSLLERTRDSYQAAYNIWTLNNLGLLILKRLAQHHDNSSEKIGKIK</sequence>
<dbReference type="Proteomes" id="UP000029121">
    <property type="component" value="Unassembled WGS sequence"/>
</dbReference>
<name>R0HLW9_9BRAS</name>
<accession>R0HLW9</accession>
<dbReference type="EMBL" id="KB870809">
    <property type="protein sequence ID" value="EOA26230.1"/>
    <property type="molecule type" value="Genomic_DNA"/>
</dbReference>
<organism evidence="1 2">
    <name type="scientific">Capsella rubella</name>
    <dbReference type="NCBI Taxonomy" id="81985"/>
    <lineage>
        <taxon>Eukaryota</taxon>
        <taxon>Viridiplantae</taxon>
        <taxon>Streptophyta</taxon>
        <taxon>Embryophyta</taxon>
        <taxon>Tracheophyta</taxon>
        <taxon>Spermatophyta</taxon>
        <taxon>Magnoliopsida</taxon>
        <taxon>eudicotyledons</taxon>
        <taxon>Gunneridae</taxon>
        <taxon>Pentapetalae</taxon>
        <taxon>rosids</taxon>
        <taxon>malvids</taxon>
        <taxon>Brassicales</taxon>
        <taxon>Brassicaceae</taxon>
        <taxon>Camelineae</taxon>
        <taxon>Capsella</taxon>
    </lineage>
</organism>
<keyword evidence="2" id="KW-1185">Reference proteome</keyword>
<evidence type="ECO:0000313" key="2">
    <source>
        <dbReference type="Proteomes" id="UP000029121"/>
    </source>
</evidence>
<evidence type="ECO:0000313" key="1">
    <source>
        <dbReference type="EMBL" id="EOA26230.1"/>
    </source>
</evidence>
<protein>
    <submittedName>
        <fullName evidence="1">Uncharacterized protein</fullName>
    </submittedName>
</protein>
<reference evidence="2" key="1">
    <citation type="journal article" date="2013" name="Nat. Genet.">
        <title>The Capsella rubella genome and the genomic consequences of rapid mating system evolution.</title>
        <authorList>
            <person name="Slotte T."/>
            <person name="Hazzouri K.M."/>
            <person name="Agren J.A."/>
            <person name="Koenig D."/>
            <person name="Maumus F."/>
            <person name="Guo Y.L."/>
            <person name="Steige K."/>
            <person name="Platts A.E."/>
            <person name="Escobar J.S."/>
            <person name="Newman L.K."/>
            <person name="Wang W."/>
            <person name="Mandakova T."/>
            <person name="Vello E."/>
            <person name="Smith L.M."/>
            <person name="Henz S.R."/>
            <person name="Steffen J."/>
            <person name="Takuno S."/>
            <person name="Brandvain Y."/>
            <person name="Coop G."/>
            <person name="Andolfatto P."/>
            <person name="Hu T.T."/>
            <person name="Blanchette M."/>
            <person name="Clark R.M."/>
            <person name="Quesneville H."/>
            <person name="Nordborg M."/>
            <person name="Gaut B.S."/>
            <person name="Lysak M.A."/>
            <person name="Jenkins J."/>
            <person name="Grimwood J."/>
            <person name="Chapman J."/>
            <person name="Prochnik S."/>
            <person name="Shu S."/>
            <person name="Rokhsar D."/>
            <person name="Schmutz J."/>
            <person name="Weigel D."/>
            <person name="Wright S.I."/>
        </authorList>
    </citation>
    <scope>NUCLEOTIDE SEQUENCE [LARGE SCALE GENOMIC DNA]</scope>
    <source>
        <strain evidence="2">cv. Monte Gargano</strain>
    </source>
</reference>
<dbReference type="AlphaFoldDB" id="R0HLW9"/>